<evidence type="ECO:0000313" key="2">
    <source>
        <dbReference type="Proteomes" id="UP000319576"/>
    </source>
</evidence>
<gene>
    <name evidence="1" type="ORF">ETAA1_36110</name>
</gene>
<accession>A0A517XVV3</accession>
<reference evidence="1 2" key="1">
    <citation type="submission" date="2019-02" db="EMBL/GenBank/DDBJ databases">
        <title>Deep-cultivation of Planctomycetes and their phenomic and genomic characterization uncovers novel biology.</title>
        <authorList>
            <person name="Wiegand S."/>
            <person name="Jogler M."/>
            <person name="Boedeker C."/>
            <person name="Pinto D."/>
            <person name="Vollmers J."/>
            <person name="Rivas-Marin E."/>
            <person name="Kohn T."/>
            <person name="Peeters S.H."/>
            <person name="Heuer A."/>
            <person name="Rast P."/>
            <person name="Oberbeckmann S."/>
            <person name="Bunk B."/>
            <person name="Jeske O."/>
            <person name="Meyerdierks A."/>
            <person name="Storesund J.E."/>
            <person name="Kallscheuer N."/>
            <person name="Luecker S."/>
            <person name="Lage O.M."/>
            <person name="Pohl T."/>
            <person name="Merkel B.J."/>
            <person name="Hornburger P."/>
            <person name="Mueller R.-W."/>
            <person name="Bruemmer F."/>
            <person name="Labrenz M."/>
            <person name="Spormann A.M."/>
            <person name="Op den Camp H."/>
            <person name="Overmann J."/>
            <person name="Amann R."/>
            <person name="Jetten M.S.M."/>
            <person name="Mascher T."/>
            <person name="Medema M.H."/>
            <person name="Devos D.P."/>
            <person name="Kaster A.-K."/>
            <person name="Ovreas L."/>
            <person name="Rohde M."/>
            <person name="Galperin M.Y."/>
            <person name="Jogler C."/>
        </authorList>
    </citation>
    <scope>NUCLEOTIDE SEQUENCE [LARGE SCALE GENOMIC DNA]</scope>
    <source>
        <strain evidence="1 2">ETA_A1</strain>
    </source>
</reference>
<dbReference type="EMBL" id="CP036273">
    <property type="protein sequence ID" value="QDU21640.1"/>
    <property type="molecule type" value="Genomic_DNA"/>
</dbReference>
<name>A0A517XVV3_9BACT</name>
<dbReference type="KEGG" id="uli:ETAA1_36110"/>
<protein>
    <submittedName>
        <fullName evidence="1">Uncharacterized protein</fullName>
    </submittedName>
</protein>
<dbReference type="RefSeq" id="WP_145240736.1">
    <property type="nucleotide sequence ID" value="NZ_CP036273.1"/>
</dbReference>
<sequence>MKLPKPRLSRRGKIAVLVGLAACGLVAAAAYRPAARWWTRDRGEHLTAEEARKHFPLALPTGASDVRYYLHTQPDKVLVLDFAVEEFNFLIWASMHGWAPEPLRSGVTLTPRLGFGDSQSRVVVTDGYGFRNHRDPAAPDTVLVVYDRLKKRAYYSYWSAPQT</sequence>
<dbReference type="AlphaFoldDB" id="A0A517XVV3"/>
<organism evidence="1 2">
    <name type="scientific">Urbifossiella limnaea</name>
    <dbReference type="NCBI Taxonomy" id="2528023"/>
    <lineage>
        <taxon>Bacteria</taxon>
        <taxon>Pseudomonadati</taxon>
        <taxon>Planctomycetota</taxon>
        <taxon>Planctomycetia</taxon>
        <taxon>Gemmatales</taxon>
        <taxon>Gemmataceae</taxon>
        <taxon>Urbifossiella</taxon>
    </lineage>
</organism>
<dbReference type="OrthoDB" id="9944140at2"/>
<proteinExistence type="predicted"/>
<keyword evidence="2" id="KW-1185">Reference proteome</keyword>
<dbReference type="Proteomes" id="UP000319576">
    <property type="component" value="Chromosome"/>
</dbReference>
<evidence type="ECO:0000313" key="1">
    <source>
        <dbReference type="EMBL" id="QDU21640.1"/>
    </source>
</evidence>